<protein>
    <recommendedName>
        <fullName evidence="5">Solute carrier family 15 member 5</fullName>
    </recommendedName>
</protein>
<organism evidence="3 4">
    <name type="scientific">Cirrhinus mrigala</name>
    <name type="common">Mrigala</name>
    <dbReference type="NCBI Taxonomy" id="683832"/>
    <lineage>
        <taxon>Eukaryota</taxon>
        <taxon>Metazoa</taxon>
        <taxon>Chordata</taxon>
        <taxon>Craniata</taxon>
        <taxon>Vertebrata</taxon>
        <taxon>Euteleostomi</taxon>
        <taxon>Actinopterygii</taxon>
        <taxon>Neopterygii</taxon>
        <taxon>Teleostei</taxon>
        <taxon>Ostariophysi</taxon>
        <taxon>Cypriniformes</taxon>
        <taxon>Cyprinidae</taxon>
        <taxon>Labeoninae</taxon>
        <taxon>Labeonini</taxon>
        <taxon>Cirrhinus</taxon>
    </lineage>
</organism>
<dbReference type="GO" id="GO:0016020">
    <property type="term" value="C:membrane"/>
    <property type="evidence" value="ECO:0007669"/>
    <property type="project" value="UniProtKB-SubCell"/>
</dbReference>
<keyword evidence="4" id="KW-1185">Reference proteome</keyword>
<feature type="non-terminal residue" evidence="3">
    <location>
        <position position="118"/>
    </location>
</feature>
<dbReference type="Proteomes" id="UP001529510">
    <property type="component" value="Unassembled WGS sequence"/>
</dbReference>
<keyword evidence="2" id="KW-0472">Membrane</keyword>
<sequence>MLPVDAFDTHDGHLPHGICTSSYHGGTVSKPPKERKKLQVIVCVLFVELFERFTFFGIVCNMILFCTIKLGYSSYQAAMVNTCFVGASVLTPVLVGWFAETCLGRTTVLCFCALLHFF</sequence>
<evidence type="ECO:0000313" key="4">
    <source>
        <dbReference type="Proteomes" id="UP001529510"/>
    </source>
</evidence>
<reference evidence="3 4" key="1">
    <citation type="submission" date="2024-05" db="EMBL/GenBank/DDBJ databases">
        <title>Genome sequencing and assembly of Indian major carp, Cirrhinus mrigala (Hamilton, 1822).</title>
        <authorList>
            <person name="Mohindra V."/>
            <person name="Chowdhury L.M."/>
            <person name="Lal K."/>
            <person name="Jena J.K."/>
        </authorList>
    </citation>
    <scope>NUCLEOTIDE SEQUENCE [LARGE SCALE GENOMIC DNA]</scope>
    <source>
        <strain evidence="3">CM1030</strain>
        <tissue evidence="3">Blood</tissue>
    </source>
</reference>
<evidence type="ECO:0000256" key="1">
    <source>
        <dbReference type="ARBA" id="ARBA00004141"/>
    </source>
</evidence>
<accession>A0ABD0MYE9</accession>
<name>A0ABD0MYE9_CIRMR</name>
<dbReference type="EMBL" id="JAMKFB020000025">
    <property type="protein sequence ID" value="KAL0154985.1"/>
    <property type="molecule type" value="Genomic_DNA"/>
</dbReference>
<keyword evidence="2" id="KW-1133">Transmembrane helix</keyword>
<keyword evidence="2" id="KW-0812">Transmembrane</keyword>
<dbReference type="AlphaFoldDB" id="A0ABD0MYE9"/>
<evidence type="ECO:0000256" key="2">
    <source>
        <dbReference type="SAM" id="Phobius"/>
    </source>
</evidence>
<evidence type="ECO:0000313" key="3">
    <source>
        <dbReference type="EMBL" id="KAL0154985.1"/>
    </source>
</evidence>
<comment type="subcellular location">
    <subcellularLocation>
        <location evidence="1">Membrane</location>
        <topology evidence="1">Multi-pass membrane protein</topology>
    </subcellularLocation>
</comment>
<proteinExistence type="predicted"/>
<evidence type="ECO:0008006" key="5">
    <source>
        <dbReference type="Google" id="ProtNLM"/>
    </source>
</evidence>
<dbReference type="Gene3D" id="1.20.1250.20">
    <property type="entry name" value="MFS general substrate transporter like domains"/>
    <property type="match status" value="1"/>
</dbReference>
<comment type="caution">
    <text evidence="3">The sequence shown here is derived from an EMBL/GenBank/DDBJ whole genome shotgun (WGS) entry which is preliminary data.</text>
</comment>
<dbReference type="SUPFAM" id="SSF103473">
    <property type="entry name" value="MFS general substrate transporter"/>
    <property type="match status" value="1"/>
</dbReference>
<gene>
    <name evidence="3" type="ORF">M9458_049248</name>
</gene>
<feature type="transmembrane region" description="Helical" evidence="2">
    <location>
        <begin position="38"/>
        <end position="66"/>
    </location>
</feature>
<dbReference type="InterPro" id="IPR036259">
    <property type="entry name" value="MFS_trans_sf"/>
</dbReference>
<feature type="transmembrane region" description="Helical" evidence="2">
    <location>
        <begin position="78"/>
        <end position="99"/>
    </location>
</feature>